<proteinExistence type="predicted"/>
<dbReference type="RefSeq" id="WP_309769956.1">
    <property type="nucleotide sequence ID" value="NZ_JAVIZC010000001.1"/>
</dbReference>
<evidence type="ECO:0000313" key="3">
    <source>
        <dbReference type="Proteomes" id="UP001255601"/>
    </source>
</evidence>
<dbReference type="AlphaFoldDB" id="A0AAJ2B849"/>
<reference evidence="2" key="1">
    <citation type="submission" date="2023-08" db="EMBL/GenBank/DDBJ databases">
        <title>Functional and genomic diversity of the sorghum phyllosphere microbiome.</title>
        <authorList>
            <person name="Shade A."/>
        </authorList>
    </citation>
    <scope>NUCLEOTIDE SEQUENCE</scope>
    <source>
        <strain evidence="2">SORGH_AS_0974</strain>
    </source>
</reference>
<gene>
    <name evidence="2" type="ORF">QE369_001187</name>
</gene>
<sequence length="265" mass="29536">MTSSIFEIANARQYKPGALEASLRNSHYDVALARAFETGEAHTRKASNGPAKVFGKVSARFIRPGTRKHPTSPDKTASRQRKRSWAGSGMPRVMWKHYTEGERAVLCVVGDQVKRHGQCDLPLDRIAAVAGVSRTTCQNALRKARHIDLEHVTVEERPRAGQKNLTNIIRIISKTWLGWLRRSIGFKGFSPTVAKEYKTSNKEEVSTSQGAYESESAANAEQIHEPVCRGRDEGRRKSIAERDVDRAWRRFGRSSQAANAGRGVV</sequence>
<protein>
    <recommendedName>
        <fullName evidence="4">Helix-turn-helix domain-containing protein</fullName>
    </recommendedName>
</protein>
<organism evidence="2 3">
    <name type="scientific">Agrobacterium larrymoorei</name>
    <dbReference type="NCBI Taxonomy" id="160699"/>
    <lineage>
        <taxon>Bacteria</taxon>
        <taxon>Pseudomonadati</taxon>
        <taxon>Pseudomonadota</taxon>
        <taxon>Alphaproteobacteria</taxon>
        <taxon>Hyphomicrobiales</taxon>
        <taxon>Rhizobiaceae</taxon>
        <taxon>Rhizobium/Agrobacterium group</taxon>
        <taxon>Agrobacterium</taxon>
    </lineage>
</organism>
<feature type="compositionally biased region" description="Basic and acidic residues" evidence="1">
    <location>
        <begin position="222"/>
        <end position="236"/>
    </location>
</feature>
<feature type="region of interest" description="Disordered" evidence="1">
    <location>
        <begin position="200"/>
        <end position="236"/>
    </location>
</feature>
<comment type="caution">
    <text evidence="2">The sequence shown here is derived from an EMBL/GenBank/DDBJ whole genome shotgun (WGS) entry which is preliminary data.</text>
</comment>
<evidence type="ECO:0000256" key="1">
    <source>
        <dbReference type="SAM" id="MobiDB-lite"/>
    </source>
</evidence>
<dbReference type="Proteomes" id="UP001255601">
    <property type="component" value="Unassembled WGS sequence"/>
</dbReference>
<evidence type="ECO:0000313" key="2">
    <source>
        <dbReference type="EMBL" id="MDR6101009.1"/>
    </source>
</evidence>
<feature type="region of interest" description="Disordered" evidence="1">
    <location>
        <begin position="62"/>
        <end position="88"/>
    </location>
</feature>
<feature type="compositionally biased region" description="Polar residues" evidence="1">
    <location>
        <begin position="206"/>
        <end position="219"/>
    </location>
</feature>
<accession>A0AAJ2B849</accession>
<name>A0AAJ2B849_9HYPH</name>
<evidence type="ECO:0008006" key="4">
    <source>
        <dbReference type="Google" id="ProtNLM"/>
    </source>
</evidence>
<dbReference type="EMBL" id="JAVIZC010000001">
    <property type="protein sequence ID" value="MDR6101009.1"/>
    <property type="molecule type" value="Genomic_DNA"/>
</dbReference>